<sequence>MHDTTLLQLIEDDIAPTQELLELLQKEAVALHGRDMLVLENILARKQSLIVLLEQQGMRRNQLLVGLGFSADRAGVQALAAQSSLGEVMLQQLDALTQLMDACQKVNETNGRIIQLQQHATANQIRILMGGDSPSLYDSRGATSPMAKARAISQV</sequence>
<comment type="function">
    <text evidence="1">Required for the efficient initiation of filament assembly.</text>
</comment>
<dbReference type="InterPro" id="IPR036679">
    <property type="entry name" value="FlgN-like_sf"/>
</dbReference>
<dbReference type="EMBL" id="CP016634">
    <property type="protein sequence ID" value="ANY88729.1"/>
    <property type="molecule type" value="Genomic_DNA"/>
</dbReference>
<keyword evidence="3" id="KW-1005">Bacterial flagellum biogenesis</keyword>
<gene>
    <name evidence="4" type="ORF">IEC33019_3197</name>
</gene>
<dbReference type="GO" id="GO:0044780">
    <property type="term" value="P:bacterial-type flagellum assembly"/>
    <property type="evidence" value="ECO:0007669"/>
    <property type="project" value="InterPro"/>
</dbReference>
<evidence type="ECO:0000256" key="1">
    <source>
        <dbReference type="ARBA" id="ARBA00002397"/>
    </source>
</evidence>
<evidence type="ECO:0000256" key="2">
    <source>
        <dbReference type="ARBA" id="ARBA00007703"/>
    </source>
</evidence>
<protein>
    <submittedName>
        <fullName evidence="4">FlgN protein</fullName>
    </submittedName>
</protein>
<evidence type="ECO:0000313" key="4">
    <source>
        <dbReference type="EMBL" id="ANY88729.1"/>
    </source>
</evidence>
<proteinExistence type="inferred from homology"/>
<dbReference type="Pfam" id="PF05130">
    <property type="entry name" value="FlgN"/>
    <property type="match status" value="1"/>
</dbReference>
<dbReference type="Gene3D" id="1.20.58.300">
    <property type="entry name" value="FlgN-like"/>
    <property type="match status" value="1"/>
</dbReference>
<accession>A0A1B2F8V7</accession>
<dbReference type="AlphaFoldDB" id="A0A1B2F8V7"/>
<name>A0A1B2F8V7_PSEPU</name>
<organism evidence="4">
    <name type="scientific">Pseudomonas putida</name>
    <name type="common">Arthrobacter siderocapsulatus</name>
    <dbReference type="NCBI Taxonomy" id="303"/>
    <lineage>
        <taxon>Bacteria</taxon>
        <taxon>Pseudomonadati</taxon>
        <taxon>Pseudomonadota</taxon>
        <taxon>Gammaproteobacteria</taxon>
        <taxon>Pseudomonadales</taxon>
        <taxon>Pseudomonadaceae</taxon>
        <taxon>Pseudomonas</taxon>
    </lineage>
</organism>
<evidence type="ECO:0000256" key="3">
    <source>
        <dbReference type="ARBA" id="ARBA00022795"/>
    </source>
</evidence>
<dbReference type="SUPFAM" id="SSF140566">
    <property type="entry name" value="FlgN-like"/>
    <property type="match status" value="1"/>
</dbReference>
<dbReference type="RefSeq" id="WP_070092472.1">
    <property type="nucleotide sequence ID" value="NZ_CP016634.1"/>
</dbReference>
<reference evidence="4" key="1">
    <citation type="submission" date="2016-07" db="EMBL/GenBank/DDBJ databases">
        <title>New class B carbapenemase carried by novel plasmid in Pseudomonas putida enviromental strain in eastern Amazonia.</title>
        <authorList>
            <person name="Souza C.O."/>
            <person name="Lima K.V."/>
            <person name="Brasiliense D.M."/>
            <person name="Perez-Chaparro P.J."/>
            <person name="Mamizuka E.M."/>
            <person name="Lima M.O."/>
            <person name="Lima L.N."/>
            <person name="McCulloch J.A."/>
        </authorList>
    </citation>
    <scope>NUCLEOTIDE SEQUENCE [LARGE SCALE GENOMIC DNA]</scope>
    <source>
        <strain evidence="4">IEC33019</strain>
    </source>
</reference>
<dbReference type="InterPro" id="IPR007809">
    <property type="entry name" value="FlgN-like"/>
</dbReference>
<comment type="similarity">
    <text evidence="2">Belongs to the FlgN family.</text>
</comment>